<reference evidence="7" key="1">
    <citation type="submission" date="2017-05" db="EMBL/GenBank/DDBJ databases">
        <title>Complete and WGS of Bordetella genogroups.</title>
        <authorList>
            <person name="Spilker T."/>
            <person name="Lipuma J."/>
        </authorList>
    </citation>
    <scope>NUCLEOTIDE SEQUENCE [LARGE SCALE GENOMIC DNA]</scope>
    <source>
        <strain evidence="7">AU16122</strain>
    </source>
</reference>
<dbReference type="Proteomes" id="UP000216020">
    <property type="component" value="Unassembled WGS sequence"/>
</dbReference>
<feature type="domain" description="HTH lysR-type" evidence="5">
    <location>
        <begin position="3"/>
        <end position="59"/>
    </location>
</feature>
<evidence type="ECO:0000256" key="3">
    <source>
        <dbReference type="ARBA" id="ARBA00023125"/>
    </source>
</evidence>
<dbReference type="Pfam" id="PF03466">
    <property type="entry name" value="LysR_substrate"/>
    <property type="match status" value="1"/>
</dbReference>
<comment type="similarity">
    <text evidence="1">Belongs to the LysR transcriptional regulatory family.</text>
</comment>
<dbReference type="Pfam" id="PF00126">
    <property type="entry name" value="HTH_1"/>
    <property type="match status" value="1"/>
</dbReference>
<evidence type="ECO:0000256" key="2">
    <source>
        <dbReference type="ARBA" id="ARBA00023015"/>
    </source>
</evidence>
<dbReference type="InterPro" id="IPR036390">
    <property type="entry name" value="WH_DNA-bd_sf"/>
</dbReference>
<dbReference type="InterPro" id="IPR005119">
    <property type="entry name" value="LysR_subst-bd"/>
</dbReference>
<dbReference type="InterPro" id="IPR036388">
    <property type="entry name" value="WH-like_DNA-bd_sf"/>
</dbReference>
<evidence type="ECO:0000313" key="7">
    <source>
        <dbReference type="Proteomes" id="UP000216020"/>
    </source>
</evidence>
<dbReference type="SUPFAM" id="SSF46785">
    <property type="entry name" value="Winged helix' DNA-binding domain"/>
    <property type="match status" value="1"/>
</dbReference>
<accession>A0A261S5B4</accession>
<dbReference type="GO" id="GO:0003677">
    <property type="term" value="F:DNA binding"/>
    <property type="evidence" value="ECO:0007669"/>
    <property type="project" value="UniProtKB-KW"/>
</dbReference>
<dbReference type="RefSeq" id="WP_094856386.1">
    <property type="nucleotide sequence ID" value="NZ_NEVM01000005.1"/>
</dbReference>
<dbReference type="InterPro" id="IPR000847">
    <property type="entry name" value="LysR_HTH_N"/>
</dbReference>
<keyword evidence="4" id="KW-0804">Transcription</keyword>
<dbReference type="Gene3D" id="3.40.190.290">
    <property type="match status" value="1"/>
</dbReference>
<comment type="caution">
    <text evidence="6">The sequence shown here is derived from an EMBL/GenBank/DDBJ whole genome shotgun (WGS) entry which is preliminary data.</text>
</comment>
<dbReference type="SUPFAM" id="SSF53850">
    <property type="entry name" value="Periplasmic binding protein-like II"/>
    <property type="match status" value="1"/>
</dbReference>
<sequence length="318" mass="34819">MNLDYAQVRALAAVIREGSFDRAAQALNVTPSAISQRIRALEDRTGRLLVQRTIPAVATADGQVIVQYAEQTALLEHDALARLGMLADDMPRATLPVAVNHDSLETWFMDAAIRFSSGVTNEAANGVLSSHQVTLDLRAEDQDHTAALLRNGTVLGAVTALSEPVQGCRLHALGSMRYVATCSPDFHRRHFAGGVNAQSLGQAPVLVYNRKDAMQARFARKIMGDIPWQPPVWWLPSARAFVQASLAGLGWTMNPLALIQKELDDGALVPLRARAYEDTPLYWQHWRVNSDTMSALTDAVLAASRNLIRRSRPEPRGA</sequence>
<evidence type="ECO:0000313" key="6">
    <source>
        <dbReference type="EMBL" id="OZI31980.1"/>
    </source>
</evidence>
<dbReference type="InterPro" id="IPR050176">
    <property type="entry name" value="LTTR"/>
</dbReference>
<protein>
    <submittedName>
        <fullName evidence="6">ArgP/LysG family DNA-binding transcriptional regulator</fullName>
    </submittedName>
</protein>
<dbReference type="NCBIfam" id="NF009888">
    <property type="entry name" value="PRK13348.1"/>
    <property type="match status" value="1"/>
</dbReference>
<evidence type="ECO:0000256" key="4">
    <source>
        <dbReference type="ARBA" id="ARBA00023163"/>
    </source>
</evidence>
<dbReference type="AlphaFoldDB" id="A0A261S5B4"/>
<dbReference type="GO" id="GO:0003700">
    <property type="term" value="F:DNA-binding transcription factor activity"/>
    <property type="evidence" value="ECO:0007669"/>
    <property type="project" value="InterPro"/>
</dbReference>
<dbReference type="NCBIfam" id="TIGR03298">
    <property type="entry name" value="argP"/>
    <property type="match status" value="1"/>
</dbReference>
<organism evidence="6 7">
    <name type="scientific">Bordetella genomosp. 10</name>
    <dbReference type="NCBI Taxonomy" id="1416804"/>
    <lineage>
        <taxon>Bacteria</taxon>
        <taxon>Pseudomonadati</taxon>
        <taxon>Pseudomonadota</taxon>
        <taxon>Betaproteobacteria</taxon>
        <taxon>Burkholderiales</taxon>
        <taxon>Alcaligenaceae</taxon>
        <taxon>Bordetella</taxon>
    </lineage>
</organism>
<gene>
    <name evidence="6" type="ORF">CAL29_29475</name>
</gene>
<dbReference type="InterPro" id="IPR017685">
    <property type="entry name" value="ArgP"/>
</dbReference>
<keyword evidence="7" id="KW-1185">Reference proteome</keyword>
<dbReference type="NCBIfam" id="NF002964">
    <property type="entry name" value="PRK03635.1"/>
    <property type="match status" value="1"/>
</dbReference>
<keyword evidence="3 6" id="KW-0238">DNA-binding</keyword>
<name>A0A261S5B4_9BORD</name>
<dbReference type="PANTHER" id="PTHR30579">
    <property type="entry name" value="TRANSCRIPTIONAL REGULATOR"/>
    <property type="match status" value="1"/>
</dbReference>
<proteinExistence type="inferred from homology"/>
<keyword evidence="2" id="KW-0805">Transcription regulation</keyword>
<dbReference type="PANTHER" id="PTHR30579:SF2">
    <property type="entry name" value="HTH-TYPE TRANSCRIPTIONAL REGULATOR ARGP"/>
    <property type="match status" value="1"/>
</dbReference>
<dbReference type="PROSITE" id="PS50931">
    <property type="entry name" value="HTH_LYSR"/>
    <property type="match status" value="1"/>
</dbReference>
<dbReference type="EMBL" id="NEVM01000005">
    <property type="protein sequence ID" value="OZI31980.1"/>
    <property type="molecule type" value="Genomic_DNA"/>
</dbReference>
<dbReference type="OrthoDB" id="3252676at2"/>
<dbReference type="Gene3D" id="1.10.10.10">
    <property type="entry name" value="Winged helix-like DNA-binding domain superfamily/Winged helix DNA-binding domain"/>
    <property type="match status" value="1"/>
</dbReference>
<evidence type="ECO:0000256" key="1">
    <source>
        <dbReference type="ARBA" id="ARBA00009437"/>
    </source>
</evidence>
<evidence type="ECO:0000259" key="5">
    <source>
        <dbReference type="PROSITE" id="PS50931"/>
    </source>
</evidence>